<comment type="caution">
    <text evidence="18">The sequence shown here is derived from an EMBL/GenBank/DDBJ whole genome shotgun (WGS) entry which is preliminary data.</text>
</comment>
<evidence type="ECO:0000256" key="7">
    <source>
        <dbReference type="ARBA" id="ARBA00019179"/>
    </source>
</evidence>
<dbReference type="NCBIfam" id="NF000595">
    <property type="entry name" value="PRK00015.1-3"/>
    <property type="match status" value="1"/>
</dbReference>
<keyword evidence="10 14" id="KW-0479">Metal-binding</keyword>
<evidence type="ECO:0000256" key="16">
    <source>
        <dbReference type="RuleBase" id="RU003515"/>
    </source>
</evidence>
<dbReference type="PROSITE" id="PS51975">
    <property type="entry name" value="RNASE_H_2"/>
    <property type="match status" value="1"/>
</dbReference>
<evidence type="ECO:0000256" key="11">
    <source>
        <dbReference type="ARBA" id="ARBA00022759"/>
    </source>
</evidence>
<evidence type="ECO:0000256" key="9">
    <source>
        <dbReference type="ARBA" id="ARBA00022722"/>
    </source>
</evidence>
<dbReference type="EMBL" id="SDGZ01000023">
    <property type="protein sequence ID" value="TYC48205.1"/>
    <property type="molecule type" value="Genomic_DNA"/>
</dbReference>
<feature type="binding site" evidence="14 15">
    <location>
        <position position="79"/>
    </location>
    <ligand>
        <name>a divalent metal cation</name>
        <dbReference type="ChEBI" id="CHEBI:60240"/>
    </ligand>
</feature>
<comment type="similarity">
    <text evidence="5 14 16">Belongs to the RNase HII family.</text>
</comment>
<dbReference type="EC" id="3.1.26.4" evidence="6 14"/>
<sequence length="255" mass="28558">MATNKLTVGQIKTHLVDGEFSRIELEEWRSDSRKGVRTLMGQFDRQIDQRKAKKAAFNERLAFERIAWADQEIVAGIDEVGRGPLAGPVVAAAVVIDENFDLQEVHDSKQLSLKARQELDLAIKNKVVDYAFGVISVEMIDQVNIYEASRLAMKLAVENLTVKPQRLLIDAMTVDLDLPQEKLIKGDDRSISIGAASILAKNFRDALMQDYAQTYPGYDFEHNAGYGTAKHLQGMAELGITPIHRRSFAPVKKYL</sequence>
<dbReference type="GO" id="GO:0006298">
    <property type="term" value="P:mismatch repair"/>
    <property type="evidence" value="ECO:0007669"/>
    <property type="project" value="TreeGrafter"/>
</dbReference>
<dbReference type="InterPro" id="IPR022898">
    <property type="entry name" value="RNase_HII"/>
</dbReference>
<keyword evidence="19" id="KW-1185">Reference proteome</keyword>
<evidence type="ECO:0000256" key="13">
    <source>
        <dbReference type="ARBA" id="ARBA00023211"/>
    </source>
</evidence>
<evidence type="ECO:0000256" key="4">
    <source>
        <dbReference type="ARBA" id="ARBA00004496"/>
    </source>
</evidence>
<dbReference type="NCBIfam" id="NF000594">
    <property type="entry name" value="PRK00015.1-1"/>
    <property type="match status" value="1"/>
</dbReference>
<evidence type="ECO:0000313" key="18">
    <source>
        <dbReference type="EMBL" id="TYC48205.1"/>
    </source>
</evidence>
<feature type="binding site" evidence="14 15">
    <location>
        <position position="78"/>
    </location>
    <ligand>
        <name>a divalent metal cation</name>
        <dbReference type="ChEBI" id="CHEBI:60240"/>
    </ligand>
</feature>
<dbReference type="InterPro" id="IPR024567">
    <property type="entry name" value="RNase_HII/HIII_dom"/>
</dbReference>
<comment type="subcellular location">
    <subcellularLocation>
        <location evidence="4 14">Cytoplasm</location>
    </subcellularLocation>
</comment>
<dbReference type="GO" id="GO:0003723">
    <property type="term" value="F:RNA binding"/>
    <property type="evidence" value="ECO:0007669"/>
    <property type="project" value="UniProtKB-UniRule"/>
</dbReference>
<dbReference type="OrthoDB" id="9803420at2"/>
<evidence type="ECO:0000256" key="5">
    <source>
        <dbReference type="ARBA" id="ARBA00007383"/>
    </source>
</evidence>
<dbReference type="GO" id="GO:0005737">
    <property type="term" value="C:cytoplasm"/>
    <property type="evidence" value="ECO:0007669"/>
    <property type="project" value="UniProtKB-SubCell"/>
</dbReference>
<dbReference type="PANTHER" id="PTHR10954">
    <property type="entry name" value="RIBONUCLEASE H2 SUBUNIT A"/>
    <property type="match status" value="1"/>
</dbReference>
<organism evidence="18 19">
    <name type="scientific">Weissella muntiaci</name>
    <dbReference type="NCBI Taxonomy" id="2508881"/>
    <lineage>
        <taxon>Bacteria</taxon>
        <taxon>Bacillati</taxon>
        <taxon>Bacillota</taxon>
        <taxon>Bacilli</taxon>
        <taxon>Lactobacillales</taxon>
        <taxon>Lactobacillaceae</taxon>
        <taxon>Weissella</taxon>
    </lineage>
</organism>
<evidence type="ECO:0000256" key="3">
    <source>
        <dbReference type="ARBA" id="ARBA00004065"/>
    </source>
</evidence>
<evidence type="ECO:0000313" key="19">
    <source>
        <dbReference type="Proteomes" id="UP000371977"/>
    </source>
</evidence>
<evidence type="ECO:0000256" key="2">
    <source>
        <dbReference type="ARBA" id="ARBA00001946"/>
    </source>
</evidence>
<evidence type="ECO:0000256" key="10">
    <source>
        <dbReference type="ARBA" id="ARBA00022723"/>
    </source>
</evidence>
<dbReference type="Gene3D" id="3.30.420.10">
    <property type="entry name" value="Ribonuclease H-like superfamily/Ribonuclease H"/>
    <property type="match status" value="1"/>
</dbReference>
<evidence type="ECO:0000256" key="8">
    <source>
        <dbReference type="ARBA" id="ARBA00022490"/>
    </source>
</evidence>
<dbReference type="CDD" id="cd07182">
    <property type="entry name" value="RNase_HII_bacteria_HII_like"/>
    <property type="match status" value="1"/>
</dbReference>
<comment type="cofactor">
    <cofactor evidence="14 15">
        <name>Mn(2+)</name>
        <dbReference type="ChEBI" id="CHEBI:29035"/>
    </cofactor>
    <cofactor evidence="14 15">
        <name>Mg(2+)</name>
        <dbReference type="ChEBI" id="CHEBI:18420"/>
    </cofactor>
    <text evidence="14 15">Manganese or magnesium. Binds 1 divalent metal ion per monomer in the absence of substrate. May bind a second metal ion after substrate binding.</text>
</comment>
<keyword evidence="11 14" id="KW-0255">Endonuclease</keyword>
<dbReference type="GO" id="GO:0030145">
    <property type="term" value="F:manganese ion binding"/>
    <property type="evidence" value="ECO:0007669"/>
    <property type="project" value="UniProtKB-UniRule"/>
</dbReference>
<gene>
    <name evidence="14" type="primary">rnhB</name>
    <name evidence="18" type="ORF">ESZ50_09505</name>
</gene>
<dbReference type="GO" id="GO:0032299">
    <property type="term" value="C:ribonuclease H2 complex"/>
    <property type="evidence" value="ECO:0007669"/>
    <property type="project" value="TreeGrafter"/>
</dbReference>
<keyword evidence="13 14" id="KW-0464">Manganese</keyword>
<reference evidence="18 19" key="1">
    <citation type="submission" date="2019-01" db="EMBL/GenBank/DDBJ databases">
        <title>Weissella sp. nov., a novel lactic acid bacterium isolated from animal feces.</title>
        <authorList>
            <person name="Wang L.-T."/>
        </authorList>
    </citation>
    <scope>NUCLEOTIDE SEQUENCE [LARGE SCALE GENOMIC DNA]</scope>
    <source>
        <strain evidence="18 19">8H-2</strain>
    </source>
</reference>
<name>A0A6C2C4E0_9LACO</name>
<dbReference type="InterPro" id="IPR036397">
    <property type="entry name" value="RNaseH_sf"/>
</dbReference>
<accession>A0A6C2C4E0</accession>
<comment type="function">
    <text evidence="3 14 16">Endonuclease that specifically degrades the RNA of RNA-DNA hybrids.</text>
</comment>
<keyword evidence="8 14" id="KW-0963">Cytoplasm</keyword>
<dbReference type="GO" id="GO:0004523">
    <property type="term" value="F:RNA-DNA hybrid ribonuclease activity"/>
    <property type="evidence" value="ECO:0007669"/>
    <property type="project" value="UniProtKB-UniRule"/>
</dbReference>
<comment type="cofactor">
    <cofactor evidence="2">
        <name>Mg(2+)</name>
        <dbReference type="ChEBI" id="CHEBI:18420"/>
    </cofactor>
</comment>
<comment type="catalytic activity">
    <reaction evidence="1 14 15 16">
        <text>Endonucleolytic cleavage to 5'-phosphomonoester.</text>
        <dbReference type="EC" id="3.1.26.4"/>
    </reaction>
</comment>
<dbReference type="AlphaFoldDB" id="A0A6C2C4E0"/>
<protein>
    <recommendedName>
        <fullName evidence="7 14">Ribonuclease HII</fullName>
        <shortName evidence="14">RNase HII</shortName>
        <ecNumber evidence="6 14">3.1.26.4</ecNumber>
    </recommendedName>
</protein>
<evidence type="ECO:0000256" key="6">
    <source>
        <dbReference type="ARBA" id="ARBA00012180"/>
    </source>
</evidence>
<evidence type="ECO:0000256" key="15">
    <source>
        <dbReference type="PROSITE-ProRule" id="PRU01319"/>
    </source>
</evidence>
<dbReference type="Proteomes" id="UP000371977">
    <property type="component" value="Unassembled WGS sequence"/>
</dbReference>
<feature type="domain" description="RNase H type-2" evidence="17">
    <location>
        <begin position="72"/>
        <end position="255"/>
    </location>
</feature>
<evidence type="ECO:0000259" key="17">
    <source>
        <dbReference type="PROSITE" id="PS51975"/>
    </source>
</evidence>
<evidence type="ECO:0000256" key="14">
    <source>
        <dbReference type="HAMAP-Rule" id="MF_00052"/>
    </source>
</evidence>
<dbReference type="RefSeq" id="WP_148623377.1">
    <property type="nucleotide sequence ID" value="NZ_SDGZ01000023.1"/>
</dbReference>
<keyword evidence="9 14" id="KW-0540">Nuclease</keyword>
<dbReference type="SUPFAM" id="SSF53098">
    <property type="entry name" value="Ribonuclease H-like"/>
    <property type="match status" value="1"/>
</dbReference>
<dbReference type="Pfam" id="PF01351">
    <property type="entry name" value="RNase_HII"/>
    <property type="match status" value="1"/>
</dbReference>
<dbReference type="InterPro" id="IPR012337">
    <property type="entry name" value="RNaseH-like_sf"/>
</dbReference>
<proteinExistence type="inferred from homology"/>
<dbReference type="PANTHER" id="PTHR10954:SF18">
    <property type="entry name" value="RIBONUCLEASE HII"/>
    <property type="match status" value="1"/>
</dbReference>
<dbReference type="HAMAP" id="MF_00052_B">
    <property type="entry name" value="RNase_HII_B"/>
    <property type="match status" value="1"/>
</dbReference>
<evidence type="ECO:0000256" key="1">
    <source>
        <dbReference type="ARBA" id="ARBA00000077"/>
    </source>
</evidence>
<evidence type="ECO:0000256" key="12">
    <source>
        <dbReference type="ARBA" id="ARBA00022801"/>
    </source>
</evidence>
<feature type="binding site" evidence="14 15">
    <location>
        <position position="170"/>
    </location>
    <ligand>
        <name>a divalent metal cation</name>
        <dbReference type="ChEBI" id="CHEBI:60240"/>
    </ligand>
</feature>
<dbReference type="FunFam" id="3.30.420.10:FF:000006">
    <property type="entry name" value="Ribonuclease HII"/>
    <property type="match status" value="1"/>
</dbReference>
<dbReference type="InterPro" id="IPR001352">
    <property type="entry name" value="RNase_HII/HIII"/>
</dbReference>
<dbReference type="GO" id="GO:0043137">
    <property type="term" value="P:DNA replication, removal of RNA primer"/>
    <property type="evidence" value="ECO:0007669"/>
    <property type="project" value="TreeGrafter"/>
</dbReference>
<keyword evidence="12 14" id="KW-0378">Hydrolase</keyword>